<organism evidence="9 10">
    <name type="scientific">Diatrype stigma</name>
    <dbReference type="NCBI Taxonomy" id="117547"/>
    <lineage>
        <taxon>Eukaryota</taxon>
        <taxon>Fungi</taxon>
        <taxon>Dikarya</taxon>
        <taxon>Ascomycota</taxon>
        <taxon>Pezizomycotina</taxon>
        <taxon>Sordariomycetes</taxon>
        <taxon>Xylariomycetidae</taxon>
        <taxon>Xylariales</taxon>
        <taxon>Diatrypaceae</taxon>
        <taxon>Diatrype</taxon>
    </lineage>
</organism>
<evidence type="ECO:0000259" key="8">
    <source>
        <dbReference type="PROSITE" id="PS50879"/>
    </source>
</evidence>
<dbReference type="EMBL" id="JAKJXP020000023">
    <property type="protein sequence ID" value="KAK7754122.1"/>
    <property type="molecule type" value="Genomic_DNA"/>
</dbReference>
<evidence type="ECO:0000313" key="10">
    <source>
        <dbReference type="Proteomes" id="UP001320420"/>
    </source>
</evidence>
<reference evidence="9 10" key="1">
    <citation type="submission" date="2024-02" db="EMBL/GenBank/DDBJ databases">
        <title>De novo assembly and annotation of 12 fungi associated with fruit tree decline syndrome in Ontario, Canada.</title>
        <authorList>
            <person name="Sulman M."/>
            <person name="Ellouze W."/>
            <person name="Ilyukhin E."/>
        </authorList>
    </citation>
    <scope>NUCLEOTIDE SEQUENCE [LARGE SCALE GENOMIC DNA]</scope>
    <source>
        <strain evidence="9 10">M11/M66-122</strain>
    </source>
</reference>
<dbReference type="InterPro" id="IPR012337">
    <property type="entry name" value="RNaseH-like_sf"/>
</dbReference>
<dbReference type="GO" id="GO:0046872">
    <property type="term" value="F:metal ion binding"/>
    <property type="evidence" value="ECO:0007669"/>
    <property type="project" value="UniProtKB-KW"/>
</dbReference>
<keyword evidence="4" id="KW-0540">Nuclease</keyword>
<dbReference type="EC" id="3.1.26.4" evidence="3"/>
<proteinExistence type="inferred from homology"/>
<keyword evidence="7" id="KW-0378">Hydrolase</keyword>
<keyword evidence="10" id="KW-1185">Reference proteome</keyword>
<evidence type="ECO:0000313" key="9">
    <source>
        <dbReference type="EMBL" id="KAK7754122.1"/>
    </source>
</evidence>
<dbReference type="GO" id="GO:0003676">
    <property type="term" value="F:nucleic acid binding"/>
    <property type="evidence" value="ECO:0007669"/>
    <property type="project" value="InterPro"/>
</dbReference>
<accession>A0AAN9UVM4</accession>
<dbReference type="InterPro" id="IPR050092">
    <property type="entry name" value="RNase_H"/>
</dbReference>
<evidence type="ECO:0000256" key="3">
    <source>
        <dbReference type="ARBA" id="ARBA00012180"/>
    </source>
</evidence>
<dbReference type="Pfam" id="PF00075">
    <property type="entry name" value="RNase_H"/>
    <property type="match status" value="1"/>
</dbReference>
<feature type="domain" description="RNase H type-1" evidence="8">
    <location>
        <begin position="47"/>
        <end position="222"/>
    </location>
</feature>
<dbReference type="Gene3D" id="3.30.420.10">
    <property type="entry name" value="Ribonuclease H-like superfamily/Ribonuclease H"/>
    <property type="match status" value="1"/>
</dbReference>
<comment type="similarity">
    <text evidence="2">Belongs to the RNase H family.</text>
</comment>
<keyword evidence="6" id="KW-0255">Endonuclease</keyword>
<keyword evidence="5" id="KW-0479">Metal-binding</keyword>
<protein>
    <recommendedName>
        <fullName evidence="3">ribonuclease H</fullName>
        <ecNumber evidence="3">3.1.26.4</ecNumber>
    </recommendedName>
</protein>
<dbReference type="InterPro" id="IPR002156">
    <property type="entry name" value="RNaseH_domain"/>
</dbReference>
<evidence type="ECO:0000256" key="1">
    <source>
        <dbReference type="ARBA" id="ARBA00000077"/>
    </source>
</evidence>
<dbReference type="CDD" id="cd13934">
    <property type="entry name" value="RNase_H_Dikarya_like"/>
    <property type="match status" value="1"/>
</dbReference>
<dbReference type="AlphaFoldDB" id="A0AAN9UVM4"/>
<dbReference type="GO" id="GO:0004523">
    <property type="term" value="F:RNA-DNA hybrid ribonuclease activity"/>
    <property type="evidence" value="ECO:0007669"/>
    <property type="project" value="UniProtKB-EC"/>
</dbReference>
<evidence type="ECO:0000256" key="4">
    <source>
        <dbReference type="ARBA" id="ARBA00022722"/>
    </source>
</evidence>
<evidence type="ECO:0000256" key="6">
    <source>
        <dbReference type="ARBA" id="ARBA00022759"/>
    </source>
</evidence>
<evidence type="ECO:0000256" key="7">
    <source>
        <dbReference type="ARBA" id="ARBA00022801"/>
    </source>
</evidence>
<dbReference type="GO" id="GO:0043137">
    <property type="term" value="P:DNA replication, removal of RNA primer"/>
    <property type="evidence" value="ECO:0007669"/>
    <property type="project" value="TreeGrafter"/>
</dbReference>
<evidence type="ECO:0000256" key="2">
    <source>
        <dbReference type="ARBA" id="ARBA00005300"/>
    </source>
</evidence>
<gene>
    <name evidence="9" type="ORF">SLS62_003968</name>
</gene>
<dbReference type="PROSITE" id="PS50879">
    <property type="entry name" value="RNASE_H_1"/>
    <property type="match status" value="1"/>
</dbReference>
<comment type="catalytic activity">
    <reaction evidence="1">
        <text>Endonucleolytic cleavage to 5'-phosphomonoester.</text>
        <dbReference type="EC" id="3.1.26.4"/>
    </reaction>
</comment>
<dbReference type="PANTHER" id="PTHR10642">
    <property type="entry name" value="RIBONUCLEASE H1"/>
    <property type="match status" value="1"/>
</dbReference>
<sequence length="230" mass="25620">MADQFYPADPADAEVVHQGWAHPSYFDSYNDSSSSCRHKYSHGEEFDASAIVIAVDGACRGNGMPWARAAYGVYFGPDHWRNEGDTLNDGTVGGGGRNWTSQRAELWGALRALRIAQSLHSRWPVASSDDDSDSDDEEPDLEKVIIKADSEYLVKGMTSWVYKWMDNGWENCKGLPVVNADLFGKLVNQVRTLKGLGVEVLFWKVPRAYNWQADELANDALDADDDSDSY</sequence>
<dbReference type="SUPFAM" id="SSF53098">
    <property type="entry name" value="Ribonuclease H-like"/>
    <property type="match status" value="1"/>
</dbReference>
<dbReference type="InterPro" id="IPR036397">
    <property type="entry name" value="RNaseH_sf"/>
</dbReference>
<name>A0AAN9UVM4_9PEZI</name>
<dbReference type="Proteomes" id="UP001320420">
    <property type="component" value="Unassembled WGS sequence"/>
</dbReference>
<comment type="caution">
    <text evidence="9">The sequence shown here is derived from an EMBL/GenBank/DDBJ whole genome shotgun (WGS) entry which is preliminary data.</text>
</comment>
<dbReference type="PANTHER" id="PTHR10642:SF26">
    <property type="entry name" value="RIBONUCLEASE H1"/>
    <property type="match status" value="1"/>
</dbReference>
<evidence type="ECO:0000256" key="5">
    <source>
        <dbReference type="ARBA" id="ARBA00022723"/>
    </source>
</evidence>